<reference evidence="1" key="1">
    <citation type="journal article" date="2022" name="Front. Microbiol.">
        <title>Genome-based taxonomic rearrangement of Oceanobacter-related bacteria including the description of Thalassolituus hydrocarbonoclasticus sp. nov. and Thalassolituus pacificus sp. nov. and emended description of the genus Thalassolituus.</title>
        <authorList>
            <person name="Dong C."/>
            <person name="Wei L."/>
            <person name="Wang J."/>
            <person name="Lai Q."/>
            <person name="Huang Z."/>
            <person name="Shao Z."/>
        </authorList>
    </citation>
    <scope>NUCLEOTIDE SEQUENCE</scope>
    <source>
        <strain evidence="1">59MF3M-4</strain>
    </source>
</reference>
<proteinExistence type="predicted"/>
<dbReference type="Proteomes" id="UP001147830">
    <property type="component" value="Unassembled WGS sequence"/>
</dbReference>
<sequence>GNRLLLTDGIRANSSMKMNVSVLSGQDHCIPLRSMQPQSRALCGHEVHMQIVELLSVDPESKEVKVLYDVFSWGREALGEYIYFAEIDSKGYQDDGTGDLTKAEYYASVEVCFEDDVLEVAQNNITKASALPIQPPINAIGNISPHELFQHHLGAEEFYIDSGSNHCFSMRLISSFQTVSFIKAETLENRTKTIRVSGKGTDISIGQMYEAATRLINRYKAIPYNQFSGATRD</sequence>
<dbReference type="RefSeq" id="WP_260976287.1">
    <property type="nucleotide sequence ID" value="NZ_JAOANI010000017.1"/>
</dbReference>
<organism evidence="1 2">
    <name type="scientific">Thalassolituus pacificus</name>
    <dbReference type="NCBI Taxonomy" id="2975440"/>
    <lineage>
        <taxon>Bacteria</taxon>
        <taxon>Pseudomonadati</taxon>
        <taxon>Pseudomonadota</taxon>
        <taxon>Gammaproteobacteria</taxon>
        <taxon>Oceanospirillales</taxon>
        <taxon>Oceanospirillaceae</taxon>
        <taxon>Thalassolituus</taxon>
    </lineage>
</organism>
<comment type="caution">
    <text evidence="1">The sequence shown here is derived from an EMBL/GenBank/DDBJ whole genome shotgun (WGS) entry which is preliminary data.</text>
</comment>
<dbReference type="AlphaFoldDB" id="A0A9X2WFN6"/>
<keyword evidence="2" id="KW-1185">Reference proteome</keyword>
<dbReference type="EMBL" id="JAOANI010000017">
    <property type="protein sequence ID" value="MCT7359414.1"/>
    <property type="molecule type" value="Genomic_DNA"/>
</dbReference>
<accession>A0A9X2WFN6</accession>
<gene>
    <name evidence="1" type="ORF">NYR02_10305</name>
</gene>
<protein>
    <submittedName>
        <fullName evidence="1">Uncharacterized protein</fullName>
    </submittedName>
</protein>
<feature type="non-terminal residue" evidence="1">
    <location>
        <position position="1"/>
    </location>
</feature>
<evidence type="ECO:0000313" key="1">
    <source>
        <dbReference type="EMBL" id="MCT7359414.1"/>
    </source>
</evidence>
<reference evidence="1" key="2">
    <citation type="submission" date="2022-08" db="EMBL/GenBank/DDBJ databases">
        <authorList>
            <person name="Dong C."/>
        </authorList>
    </citation>
    <scope>NUCLEOTIDE SEQUENCE</scope>
    <source>
        <strain evidence="1">59MF3M-4</strain>
    </source>
</reference>
<evidence type="ECO:0000313" key="2">
    <source>
        <dbReference type="Proteomes" id="UP001147830"/>
    </source>
</evidence>
<name>A0A9X2WFN6_9GAMM</name>